<dbReference type="eggNOG" id="ENOG502TNAT">
    <property type="taxonomic scope" value="Eukaryota"/>
</dbReference>
<dbReference type="Proteomes" id="UP000001949">
    <property type="component" value="Unassembled WGS sequence"/>
</dbReference>
<dbReference type="GO" id="GO:0032511">
    <property type="term" value="P:late endosome to vacuole transport via multivesicular body sorting pathway"/>
    <property type="evidence" value="ECO:0007669"/>
    <property type="project" value="TreeGrafter"/>
</dbReference>
<dbReference type="InParanoid" id="Q4MYQ0"/>
<gene>
    <name evidence="1" type="ordered locus">TP03_0791</name>
</gene>
<dbReference type="KEGG" id="tpv:TP03_0791"/>
<protein>
    <submittedName>
        <fullName evidence="1">Uncharacterized protein</fullName>
    </submittedName>
</protein>
<keyword evidence="2" id="KW-1185">Reference proteome</keyword>
<sequence length="231" mass="27142">MGFSRLFVCFRKPKTTYSSKMIKLKSLRGIYTFKFYISSSTYGLLEKRESLQDRLSKFNDMCLKYVKENDRTNALFVLKRKALVSKQLSILDELCFKILQLISDTESANFQVESIRNLEIGNKLLSEISKELNRKDFDSFMESDKRNLEEISERLGMITRSYEIDDLELVQELDFLTNDMNSMNFDHNYPQINEDDQQSFDLDLSKLKSVSSENTYTNRDFFTSKPTQIMA</sequence>
<dbReference type="GO" id="GO:0005771">
    <property type="term" value="C:multivesicular body"/>
    <property type="evidence" value="ECO:0007669"/>
    <property type="project" value="TreeGrafter"/>
</dbReference>
<evidence type="ECO:0000313" key="2">
    <source>
        <dbReference type="Proteomes" id="UP000001949"/>
    </source>
</evidence>
<dbReference type="AlphaFoldDB" id="Q4MYQ0"/>
<proteinExistence type="predicted"/>
<evidence type="ECO:0000313" key="1">
    <source>
        <dbReference type="EMBL" id="EAN30632.1"/>
    </source>
</evidence>
<dbReference type="STRING" id="5875.Q4MYQ0"/>
<dbReference type="EMBL" id="AAGK01000006">
    <property type="protein sequence ID" value="EAN30632.1"/>
    <property type="molecule type" value="Genomic_DNA"/>
</dbReference>
<organism evidence="1 2">
    <name type="scientific">Theileria parva</name>
    <name type="common">East coast fever infection agent</name>
    <dbReference type="NCBI Taxonomy" id="5875"/>
    <lineage>
        <taxon>Eukaryota</taxon>
        <taxon>Sar</taxon>
        <taxon>Alveolata</taxon>
        <taxon>Apicomplexa</taxon>
        <taxon>Aconoidasida</taxon>
        <taxon>Piroplasmida</taxon>
        <taxon>Theileriidae</taxon>
        <taxon>Theileria</taxon>
    </lineage>
</organism>
<dbReference type="Pfam" id="PF03357">
    <property type="entry name" value="Snf7"/>
    <property type="match status" value="1"/>
</dbReference>
<dbReference type="InterPro" id="IPR005024">
    <property type="entry name" value="Snf7_fam"/>
</dbReference>
<dbReference type="GO" id="GO:0006900">
    <property type="term" value="P:vesicle budding from membrane"/>
    <property type="evidence" value="ECO:0007669"/>
    <property type="project" value="TreeGrafter"/>
</dbReference>
<dbReference type="PANTHER" id="PTHR22761">
    <property type="entry name" value="CHARGED MULTIVESICULAR BODY PROTEIN"/>
    <property type="match status" value="1"/>
</dbReference>
<comment type="caution">
    <text evidence="1">The sequence shown here is derived from an EMBL/GenBank/DDBJ whole genome shotgun (WGS) entry which is preliminary data.</text>
</comment>
<dbReference type="OMA" id="LEEYRIC"/>
<reference evidence="1 2" key="1">
    <citation type="journal article" date="2005" name="Science">
        <title>Genome sequence of Theileria parva, a bovine pathogen that transforms lymphocytes.</title>
        <authorList>
            <person name="Gardner M.J."/>
            <person name="Bishop R."/>
            <person name="Shah T."/>
            <person name="de Villiers E.P."/>
            <person name="Carlton J.M."/>
            <person name="Hall N."/>
            <person name="Ren Q."/>
            <person name="Paulsen I.T."/>
            <person name="Pain A."/>
            <person name="Berriman M."/>
            <person name="Wilson R.J.M."/>
            <person name="Sato S."/>
            <person name="Ralph S.A."/>
            <person name="Mann D.J."/>
            <person name="Xiong Z."/>
            <person name="Shallom S.J."/>
            <person name="Weidman J."/>
            <person name="Jiang L."/>
            <person name="Lynn J."/>
            <person name="Weaver B."/>
            <person name="Shoaibi A."/>
            <person name="Domingo A.R."/>
            <person name="Wasawo D."/>
            <person name="Crabtree J."/>
            <person name="Wortman J.R."/>
            <person name="Haas B."/>
            <person name="Angiuoli S.V."/>
            <person name="Creasy T.H."/>
            <person name="Lu C."/>
            <person name="Suh B."/>
            <person name="Silva J.C."/>
            <person name="Utterback T.R."/>
            <person name="Feldblyum T.V."/>
            <person name="Pertea M."/>
            <person name="Allen J."/>
            <person name="Nierman W.C."/>
            <person name="Taracha E.L.N."/>
            <person name="Salzberg S.L."/>
            <person name="White O.R."/>
            <person name="Fitzhugh H.A."/>
            <person name="Morzaria S."/>
            <person name="Venter J.C."/>
            <person name="Fraser C.M."/>
            <person name="Nene V."/>
        </authorList>
    </citation>
    <scope>NUCLEOTIDE SEQUENCE [LARGE SCALE GENOMIC DNA]</scope>
    <source>
        <strain evidence="1 2">Muguga</strain>
    </source>
</reference>
<name>Q4MYQ0_THEPA</name>
<accession>Q4MYQ0</accession>
<dbReference type="VEuPathDB" id="PiroplasmaDB:TpMuguga_03g00791"/>